<accession>A0ABV7VA56</accession>
<name>A0ABV7VA56_9PROT</name>
<organism evidence="3 4">
    <name type="scientific">Ferrovibrio xuzhouensis</name>
    <dbReference type="NCBI Taxonomy" id="1576914"/>
    <lineage>
        <taxon>Bacteria</taxon>
        <taxon>Pseudomonadati</taxon>
        <taxon>Pseudomonadota</taxon>
        <taxon>Alphaproteobacteria</taxon>
        <taxon>Rhodospirillales</taxon>
        <taxon>Rhodospirillaceae</taxon>
        <taxon>Ferrovibrio</taxon>
    </lineage>
</organism>
<reference evidence="4" key="1">
    <citation type="journal article" date="2019" name="Int. J. Syst. Evol. Microbiol.">
        <title>The Global Catalogue of Microorganisms (GCM) 10K type strain sequencing project: providing services to taxonomists for standard genome sequencing and annotation.</title>
        <authorList>
            <consortium name="The Broad Institute Genomics Platform"/>
            <consortium name="The Broad Institute Genome Sequencing Center for Infectious Disease"/>
            <person name="Wu L."/>
            <person name="Ma J."/>
        </authorList>
    </citation>
    <scope>NUCLEOTIDE SEQUENCE [LARGE SCALE GENOMIC DNA]</scope>
    <source>
        <strain evidence="4">KCTC 42182</strain>
    </source>
</reference>
<dbReference type="InterPro" id="IPR020843">
    <property type="entry name" value="ER"/>
</dbReference>
<dbReference type="GO" id="GO:0016491">
    <property type="term" value="F:oxidoreductase activity"/>
    <property type="evidence" value="ECO:0007669"/>
    <property type="project" value="UniProtKB-KW"/>
</dbReference>
<dbReference type="SUPFAM" id="SSF51735">
    <property type="entry name" value="NAD(P)-binding Rossmann-fold domains"/>
    <property type="match status" value="1"/>
</dbReference>
<proteinExistence type="predicted"/>
<dbReference type="InterPro" id="IPR013149">
    <property type="entry name" value="ADH-like_C"/>
</dbReference>
<dbReference type="SUPFAM" id="SSF50129">
    <property type="entry name" value="GroES-like"/>
    <property type="match status" value="2"/>
</dbReference>
<dbReference type="Gene3D" id="3.90.180.10">
    <property type="entry name" value="Medium-chain alcohol dehydrogenases, catalytic domain"/>
    <property type="match status" value="1"/>
</dbReference>
<feature type="domain" description="Enoyl reductase (ER)" evidence="2">
    <location>
        <begin position="18"/>
        <end position="332"/>
    </location>
</feature>
<dbReference type="CDD" id="cd05288">
    <property type="entry name" value="PGDH"/>
    <property type="match status" value="1"/>
</dbReference>
<comment type="caution">
    <text evidence="3">The sequence shown here is derived from an EMBL/GenBank/DDBJ whole genome shotgun (WGS) entry which is preliminary data.</text>
</comment>
<protein>
    <submittedName>
        <fullName evidence="3">NADP-dependent oxidoreductase</fullName>
        <ecNumber evidence="3">1.-.-.-</ecNumber>
    </submittedName>
</protein>
<dbReference type="InterPro" id="IPR045010">
    <property type="entry name" value="MDR_fam"/>
</dbReference>
<dbReference type="InterPro" id="IPR041694">
    <property type="entry name" value="ADH_N_2"/>
</dbReference>
<evidence type="ECO:0000259" key="2">
    <source>
        <dbReference type="SMART" id="SM00829"/>
    </source>
</evidence>
<evidence type="ECO:0000313" key="3">
    <source>
        <dbReference type="EMBL" id="MFC3674295.1"/>
    </source>
</evidence>
<evidence type="ECO:0000313" key="4">
    <source>
        <dbReference type="Proteomes" id="UP001595711"/>
    </source>
</evidence>
<dbReference type="PANTHER" id="PTHR43205:SF7">
    <property type="entry name" value="PROSTAGLANDIN REDUCTASE 1"/>
    <property type="match status" value="1"/>
</dbReference>
<dbReference type="RefSeq" id="WP_379721003.1">
    <property type="nucleotide sequence ID" value="NZ_JBHRYJ010000001.1"/>
</dbReference>
<dbReference type="Gene3D" id="3.40.50.720">
    <property type="entry name" value="NAD(P)-binding Rossmann-like Domain"/>
    <property type="match status" value="1"/>
</dbReference>
<keyword evidence="1 3" id="KW-0560">Oxidoreductase</keyword>
<dbReference type="Proteomes" id="UP001595711">
    <property type="component" value="Unassembled WGS sequence"/>
</dbReference>
<dbReference type="SMART" id="SM00829">
    <property type="entry name" value="PKS_ER"/>
    <property type="match status" value="1"/>
</dbReference>
<dbReference type="EMBL" id="JBHRYJ010000001">
    <property type="protein sequence ID" value="MFC3674295.1"/>
    <property type="molecule type" value="Genomic_DNA"/>
</dbReference>
<dbReference type="EC" id="1.-.-.-" evidence="3"/>
<dbReference type="InterPro" id="IPR036291">
    <property type="entry name" value="NAD(P)-bd_dom_sf"/>
</dbReference>
<dbReference type="Pfam" id="PF00107">
    <property type="entry name" value="ADH_zinc_N"/>
    <property type="match status" value="1"/>
</dbReference>
<dbReference type="Pfam" id="PF16884">
    <property type="entry name" value="ADH_N_2"/>
    <property type="match status" value="1"/>
</dbReference>
<dbReference type="InterPro" id="IPR011032">
    <property type="entry name" value="GroES-like_sf"/>
</dbReference>
<gene>
    <name evidence="3" type="ORF">ACFOOQ_01995</name>
</gene>
<dbReference type="PANTHER" id="PTHR43205">
    <property type="entry name" value="PROSTAGLANDIN REDUCTASE"/>
    <property type="match status" value="1"/>
</dbReference>
<sequence>MTAPMRNRQIVYAKRPVGEPDLGCFDLVEGDIGRPGPGQALIRNDYVSVDPYIRMRMEAKDSYAPVMKIGEIMVGRTVGQVVESNIPDFKTGDWVVGRLGWQDYSIAAAADLQKIDINAAPPTAYLGSLGSTGITAWVGLMHFGQPKAGETVVVSAASGAVGSVVGQLARRRGCRAVGIAGGKAKCAIVTREFGFDACVDYKSPDFASELAAAVPKGIDVYFDNVAGPILDTVLPLLNNFARVPLCGLVSQYNATEPYRIANYREVFNRRVTIRGFVLSDHRDLWPAATEELAAAYAAGQLKYRETITDGLENAPQAFIDMLRGGNIGKQLVRIRT</sequence>
<keyword evidence="4" id="KW-1185">Reference proteome</keyword>
<evidence type="ECO:0000256" key="1">
    <source>
        <dbReference type="ARBA" id="ARBA00023002"/>
    </source>
</evidence>